<feature type="coiled-coil region" evidence="3">
    <location>
        <begin position="86"/>
        <end position="113"/>
    </location>
</feature>
<protein>
    <recommendedName>
        <fullName evidence="2">Probable 26S proteasome regulatory subunit p27</fullName>
    </recommendedName>
</protein>
<feature type="domain" description="PDZ" evidence="4">
    <location>
        <begin position="109"/>
        <end position="206"/>
    </location>
</feature>
<evidence type="ECO:0000256" key="3">
    <source>
        <dbReference type="SAM" id="Coils"/>
    </source>
</evidence>
<dbReference type="InParanoid" id="A0A317XHK3"/>
<dbReference type="SUPFAM" id="SSF50156">
    <property type="entry name" value="PDZ domain-like"/>
    <property type="match status" value="1"/>
</dbReference>
<evidence type="ECO:0000256" key="1">
    <source>
        <dbReference type="ARBA" id="ARBA00023186"/>
    </source>
</evidence>
<name>A0A317XHK3_9BASI</name>
<evidence type="ECO:0000256" key="2">
    <source>
        <dbReference type="ARBA" id="ARBA00068021"/>
    </source>
</evidence>
<dbReference type="PANTHER" id="PTHR12651">
    <property type="entry name" value="26S PROTEASOME NON-ATPASE REGULATORY SUBUNIT 9"/>
    <property type="match status" value="1"/>
</dbReference>
<accession>A0A317XHK3</accession>
<dbReference type="AlphaFoldDB" id="A0A317XHK3"/>
<keyword evidence="6" id="KW-1185">Reference proteome</keyword>
<proteinExistence type="predicted"/>
<dbReference type="OrthoDB" id="72325at2759"/>
<dbReference type="STRING" id="1882483.A0A317XHK3"/>
<sequence length="232" mass="24589">MTTDLNVDIHDAALADVDVSSALSGPLPTTAGSARQEAMQLLQLQKQIETDISRHLSTLTSNDVEMSTPLIDPQGFPLANKDLVAIRMARQRINVLRNDNRALRDRIAKLLELAMNGQPISESSSASSSQQQQQQPPASISPLVAFARVNSVAENSPAQAAGLQSGDKILRFGNIDSTHSQGLGALAAPGVVVDGTQIRITIQRNSTTSTLFLIPSAGWGGRGLLGCHLLPI</sequence>
<evidence type="ECO:0000313" key="6">
    <source>
        <dbReference type="Proteomes" id="UP000246740"/>
    </source>
</evidence>
<dbReference type="Pfam" id="PF13180">
    <property type="entry name" value="PDZ_2"/>
    <property type="match status" value="1"/>
</dbReference>
<dbReference type="Proteomes" id="UP000246740">
    <property type="component" value="Unassembled WGS sequence"/>
</dbReference>
<dbReference type="FunCoup" id="A0A317XHK3">
    <property type="interactions" value="615"/>
</dbReference>
<dbReference type="GO" id="GO:0005737">
    <property type="term" value="C:cytoplasm"/>
    <property type="evidence" value="ECO:0007669"/>
    <property type="project" value="TreeGrafter"/>
</dbReference>
<dbReference type="Gene3D" id="6.10.140.1710">
    <property type="match status" value="1"/>
</dbReference>
<evidence type="ECO:0000259" key="4">
    <source>
        <dbReference type="SMART" id="SM00228"/>
    </source>
</evidence>
<dbReference type="InterPro" id="IPR001478">
    <property type="entry name" value="PDZ"/>
</dbReference>
<evidence type="ECO:0000313" key="5">
    <source>
        <dbReference type="EMBL" id="PWY97743.1"/>
    </source>
</evidence>
<dbReference type="EMBL" id="KZ819202">
    <property type="protein sequence ID" value="PWY97743.1"/>
    <property type="molecule type" value="Genomic_DNA"/>
</dbReference>
<keyword evidence="1" id="KW-0143">Chaperone</keyword>
<dbReference type="GO" id="GO:0070682">
    <property type="term" value="P:proteasome regulatory particle assembly"/>
    <property type="evidence" value="ECO:0007669"/>
    <property type="project" value="InterPro"/>
</dbReference>
<dbReference type="Pfam" id="PF18265">
    <property type="entry name" value="Nas2_N"/>
    <property type="match status" value="1"/>
</dbReference>
<dbReference type="GO" id="GO:0005634">
    <property type="term" value="C:nucleus"/>
    <property type="evidence" value="ECO:0007669"/>
    <property type="project" value="TreeGrafter"/>
</dbReference>
<dbReference type="SMART" id="SM00228">
    <property type="entry name" value="PDZ"/>
    <property type="match status" value="1"/>
</dbReference>
<keyword evidence="3" id="KW-0175">Coiled coil</keyword>
<organism evidence="5 6">
    <name type="scientific">Testicularia cyperi</name>
    <dbReference type="NCBI Taxonomy" id="1882483"/>
    <lineage>
        <taxon>Eukaryota</taxon>
        <taxon>Fungi</taxon>
        <taxon>Dikarya</taxon>
        <taxon>Basidiomycota</taxon>
        <taxon>Ustilaginomycotina</taxon>
        <taxon>Ustilaginomycetes</taxon>
        <taxon>Ustilaginales</taxon>
        <taxon>Anthracoideaceae</taxon>
        <taxon>Testicularia</taxon>
    </lineage>
</organism>
<dbReference type="InterPro" id="IPR035269">
    <property type="entry name" value="PSMD9"/>
</dbReference>
<gene>
    <name evidence="5" type="ORF">BCV70DRAFT_202500</name>
</gene>
<dbReference type="Gene3D" id="2.30.42.10">
    <property type="match status" value="1"/>
</dbReference>
<dbReference type="FunFam" id="2.30.42.10:FF:000107">
    <property type="entry name" value="26S proteasome non-ATPase regulatory subunit 9"/>
    <property type="match status" value="1"/>
</dbReference>
<reference evidence="5 6" key="1">
    <citation type="journal article" date="2018" name="Mol. Biol. Evol.">
        <title>Broad Genomic Sampling Reveals a Smut Pathogenic Ancestry of the Fungal Clade Ustilaginomycotina.</title>
        <authorList>
            <person name="Kijpornyongpan T."/>
            <person name="Mondo S.J."/>
            <person name="Barry K."/>
            <person name="Sandor L."/>
            <person name="Lee J."/>
            <person name="Lipzen A."/>
            <person name="Pangilinan J."/>
            <person name="LaButti K."/>
            <person name="Hainaut M."/>
            <person name="Henrissat B."/>
            <person name="Grigoriev I.V."/>
            <person name="Spatafora J.W."/>
            <person name="Aime M.C."/>
        </authorList>
    </citation>
    <scope>NUCLEOTIDE SEQUENCE [LARGE SCALE GENOMIC DNA]</scope>
    <source>
        <strain evidence="5 6">MCA 3645</strain>
    </source>
</reference>
<dbReference type="InterPro" id="IPR040815">
    <property type="entry name" value="Nas2_N"/>
</dbReference>
<dbReference type="PANTHER" id="PTHR12651:SF1">
    <property type="entry name" value="26S PROTEASOME NON-ATPASE REGULATORY SUBUNIT 9"/>
    <property type="match status" value="1"/>
</dbReference>
<dbReference type="InterPro" id="IPR036034">
    <property type="entry name" value="PDZ_sf"/>
</dbReference>